<feature type="region of interest" description="Disordered" evidence="1">
    <location>
        <begin position="1"/>
        <end position="23"/>
    </location>
</feature>
<evidence type="ECO:0000256" key="1">
    <source>
        <dbReference type="SAM" id="MobiDB-lite"/>
    </source>
</evidence>
<gene>
    <name evidence="2" type="ORF">U9M48_024999</name>
</gene>
<feature type="region of interest" description="Disordered" evidence="1">
    <location>
        <begin position="51"/>
        <end position="92"/>
    </location>
</feature>
<dbReference type="PANTHER" id="PTHR47482">
    <property type="entry name" value="OS11G0632001 PROTEIN"/>
    <property type="match status" value="1"/>
</dbReference>
<name>A0AAQ3WWM8_PASNO</name>
<proteinExistence type="predicted"/>
<protein>
    <recommendedName>
        <fullName evidence="4">FAR1 domain-containing protein</fullName>
    </recommendedName>
</protein>
<feature type="compositionally biased region" description="Pro residues" evidence="1">
    <location>
        <begin position="56"/>
        <end position="75"/>
    </location>
</feature>
<organism evidence="2 3">
    <name type="scientific">Paspalum notatum var. saurae</name>
    <dbReference type="NCBI Taxonomy" id="547442"/>
    <lineage>
        <taxon>Eukaryota</taxon>
        <taxon>Viridiplantae</taxon>
        <taxon>Streptophyta</taxon>
        <taxon>Embryophyta</taxon>
        <taxon>Tracheophyta</taxon>
        <taxon>Spermatophyta</taxon>
        <taxon>Magnoliopsida</taxon>
        <taxon>Liliopsida</taxon>
        <taxon>Poales</taxon>
        <taxon>Poaceae</taxon>
        <taxon>PACMAD clade</taxon>
        <taxon>Panicoideae</taxon>
        <taxon>Andropogonodae</taxon>
        <taxon>Paspaleae</taxon>
        <taxon>Paspalinae</taxon>
        <taxon>Paspalum</taxon>
    </lineage>
</organism>
<dbReference type="Proteomes" id="UP001341281">
    <property type="component" value="Chromosome 05"/>
</dbReference>
<evidence type="ECO:0000313" key="3">
    <source>
        <dbReference type="Proteomes" id="UP001341281"/>
    </source>
</evidence>
<keyword evidence="3" id="KW-1185">Reference proteome</keyword>
<feature type="compositionally biased region" description="Basic and acidic residues" evidence="1">
    <location>
        <begin position="80"/>
        <end position="92"/>
    </location>
</feature>
<accession>A0AAQ3WWM8</accession>
<evidence type="ECO:0000313" key="2">
    <source>
        <dbReference type="EMBL" id="WVZ77098.1"/>
    </source>
</evidence>
<evidence type="ECO:0008006" key="4">
    <source>
        <dbReference type="Google" id="ProtNLM"/>
    </source>
</evidence>
<dbReference type="AlphaFoldDB" id="A0AAQ3WWM8"/>
<sequence length="284" mass="32262">MELINNRRRALPVRDAVASKSRDMSSCAAYINSPQILKCGPRSVQLDASISLPRPRGLPLPRPRHLPPPTSTPPPSDDDDYKKRGMSSRDEIDLNTEPLEDWILDPPDGVQVEPLESGGLTVPTAQTSFAGVDVKDGIEVYRNEYACHASFSVRIDTYKDSKWKNKKRKYMFVCQKAGVNKKVKAADDGPITEKKMDTLPCPHDCQKNGAWSLAELPYTKGDTKNLRQGYRAEYRGKDVKATLDYFEELKKEDPEFYYSYSLDEFDRIENIFWVDGEAKKAYEL</sequence>
<feature type="compositionally biased region" description="Basic residues" evidence="1">
    <location>
        <begin position="1"/>
        <end position="11"/>
    </location>
</feature>
<dbReference type="PANTHER" id="PTHR47482:SF24">
    <property type="entry name" value="PROTEIN FAR1-RELATED SEQUENCE"/>
    <property type="match status" value="1"/>
</dbReference>
<reference evidence="2 3" key="1">
    <citation type="submission" date="2024-02" db="EMBL/GenBank/DDBJ databases">
        <title>High-quality chromosome-scale genome assembly of Pensacola bahiagrass (Paspalum notatum Flugge var. saurae).</title>
        <authorList>
            <person name="Vega J.M."/>
            <person name="Podio M."/>
            <person name="Orjuela J."/>
            <person name="Siena L.A."/>
            <person name="Pessino S.C."/>
            <person name="Combes M.C."/>
            <person name="Mariac C."/>
            <person name="Albertini E."/>
            <person name="Pupilli F."/>
            <person name="Ortiz J.P.A."/>
            <person name="Leblanc O."/>
        </authorList>
    </citation>
    <scope>NUCLEOTIDE SEQUENCE [LARGE SCALE GENOMIC DNA]</scope>
    <source>
        <strain evidence="2">R1</strain>
        <tissue evidence="2">Leaf</tissue>
    </source>
</reference>
<dbReference type="EMBL" id="CP144749">
    <property type="protein sequence ID" value="WVZ77098.1"/>
    <property type="molecule type" value="Genomic_DNA"/>
</dbReference>